<evidence type="ECO:0000256" key="1">
    <source>
        <dbReference type="SAM" id="SignalP"/>
    </source>
</evidence>
<dbReference type="Proteomes" id="UP000634206">
    <property type="component" value="Unassembled WGS sequence"/>
</dbReference>
<organism evidence="2 3">
    <name type="scientific">Oceaniferula flava</name>
    <dbReference type="NCBI Taxonomy" id="2800421"/>
    <lineage>
        <taxon>Bacteria</taxon>
        <taxon>Pseudomonadati</taxon>
        <taxon>Verrucomicrobiota</taxon>
        <taxon>Verrucomicrobiia</taxon>
        <taxon>Verrucomicrobiales</taxon>
        <taxon>Verrucomicrobiaceae</taxon>
        <taxon>Oceaniferula</taxon>
    </lineage>
</organism>
<accession>A0AAE2VCY9</accession>
<reference evidence="2" key="1">
    <citation type="submission" date="2021-01" db="EMBL/GenBank/DDBJ databases">
        <title>Modified the classification status of verrucomicrobia.</title>
        <authorList>
            <person name="Feng X."/>
        </authorList>
    </citation>
    <scope>NUCLEOTIDE SEQUENCE</scope>
    <source>
        <strain evidence="2">5K15</strain>
    </source>
</reference>
<keyword evidence="1" id="KW-0732">Signal</keyword>
<protein>
    <submittedName>
        <fullName evidence="2">Glycoside hydrolase family protein</fullName>
    </submittedName>
</protein>
<dbReference type="Gene3D" id="2.115.10.20">
    <property type="entry name" value="Glycosyl hydrolase domain, family 43"/>
    <property type="match status" value="1"/>
</dbReference>
<dbReference type="CDD" id="cd08994">
    <property type="entry name" value="GH43_62_32_68_117_130-like"/>
    <property type="match status" value="1"/>
</dbReference>
<dbReference type="SUPFAM" id="SSF75005">
    <property type="entry name" value="Arabinanase/levansucrase/invertase"/>
    <property type="match status" value="1"/>
</dbReference>
<evidence type="ECO:0000313" key="3">
    <source>
        <dbReference type="Proteomes" id="UP000634206"/>
    </source>
</evidence>
<dbReference type="EMBL" id="JAENIG010000007">
    <property type="protein sequence ID" value="MBK1855536.1"/>
    <property type="molecule type" value="Genomic_DNA"/>
</dbReference>
<gene>
    <name evidence="2" type="ORF">JIN83_11240</name>
</gene>
<name>A0AAE2VCY9_9BACT</name>
<dbReference type="GO" id="GO:0016787">
    <property type="term" value="F:hydrolase activity"/>
    <property type="evidence" value="ECO:0007669"/>
    <property type="project" value="UniProtKB-KW"/>
</dbReference>
<keyword evidence="3" id="KW-1185">Reference proteome</keyword>
<keyword evidence="2" id="KW-0378">Hydrolase</keyword>
<proteinExistence type="predicted"/>
<comment type="caution">
    <text evidence="2">The sequence shown here is derived from an EMBL/GenBank/DDBJ whole genome shotgun (WGS) entry which is preliminary data.</text>
</comment>
<evidence type="ECO:0000313" key="2">
    <source>
        <dbReference type="EMBL" id="MBK1855536.1"/>
    </source>
</evidence>
<dbReference type="InterPro" id="IPR023296">
    <property type="entry name" value="Glyco_hydro_beta-prop_sf"/>
</dbReference>
<feature type="chain" id="PRO_5042256849" evidence="1">
    <location>
        <begin position="21"/>
        <end position="359"/>
    </location>
</feature>
<sequence length="359" mass="40408">MLKLPSLILLASCFCQIAVAKEAPATKPETFSKSWNYRGIILNEPGWDLWGASPVMDDDGKVHLFVARWPGKIPFNKGWRFDCEIARYMADSPEGPFTYQETILKPQPDTKRWDRLGLHNPNIQRLSDGRYVLSYIGRPARKGQPGNQRIGMVIADSLKGPWKPVNGSFKKPLLDIPSDDSVWCYKPSNGVCNPALLEMPNGKFHLYFKSSDGKRSVMGVAIADQVEGPYVFHPDPITKNNATIEDGYAFHWNGEVCFVTTDNHGMIEKGGGLLWRSKDGITFNPKPQQAFPRFETAYLKGTDRKKFKVHYSNRVKFERPQILLVNGQPRYMYVPCGVATDGSDGTNVHLLEISPEGEK</sequence>
<feature type="signal peptide" evidence="1">
    <location>
        <begin position="1"/>
        <end position="20"/>
    </location>
</feature>
<dbReference type="RefSeq" id="WP_309490148.1">
    <property type="nucleotide sequence ID" value="NZ_JAENIG010000007.1"/>
</dbReference>
<dbReference type="AlphaFoldDB" id="A0AAE2VCY9"/>